<dbReference type="GO" id="GO:0005524">
    <property type="term" value="F:ATP binding"/>
    <property type="evidence" value="ECO:0007669"/>
    <property type="project" value="TreeGrafter"/>
</dbReference>
<dbReference type="InterPro" id="IPR050625">
    <property type="entry name" value="ParA/MinD_ATPase"/>
</dbReference>
<dbReference type="InterPro" id="IPR011006">
    <property type="entry name" value="CheY-like_superfamily"/>
</dbReference>
<dbReference type="PANTHER" id="PTHR43384:SF13">
    <property type="entry name" value="SLR0110 PROTEIN"/>
    <property type="match status" value="1"/>
</dbReference>
<dbReference type="SUPFAM" id="SSF52540">
    <property type="entry name" value="P-loop containing nucleoside triphosphate hydrolases"/>
    <property type="match status" value="1"/>
</dbReference>
<dbReference type="GO" id="GO:0009898">
    <property type="term" value="C:cytoplasmic side of plasma membrane"/>
    <property type="evidence" value="ECO:0007669"/>
    <property type="project" value="TreeGrafter"/>
</dbReference>
<organism evidence="2 3">
    <name type="scientific">Thermincola potens (strain JR)</name>
    <dbReference type="NCBI Taxonomy" id="635013"/>
    <lineage>
        <taxon>Bacteria</taxon>
        <taxon>Bacillati</taxon>
        <taxon>Bacillota</taxon>
        <taxon>Clostridia</taxon>
        <taxon>Eubacteriales</taxon>
        <taxon>Thermincolaceae</taxon>
        <taxon>Thermincola</taxon>
    </lineage>
</organism>
<dbReference type="KEGG" id="tjr:TherJR_0382"/>
<name>D5XAG9_THEPJ</name>
<dbReference type="Gene3D" id="3.40.50.300">
    <property type="entry name" value="P-loop containing nucleotide triphosphate hydrolases"/>
    <property type="match status" value="1"/>
</dbReference>
<dbReference type="GO" id="GO:0016887">
    <property type="term" value="F:ATP hydrolysis activity"/>
    <property type="evidence" value="ECO:0007669"/>
    <property type="project" value="TreeGrafter"/>
</dbReference>
<dbReference type="InterPro" id="IPR025669">
    <property type="entry name" value="AAA_dom"/>
</dbReference>
<dbReference type="STRING" id="635013.TherJR_0382"/>
<dbReference type="SUPFAM" id="SSF52172">
    <property type="entry name" value="CheY-like"/>
    <property type="match status" value="1"/>
</dbReference>
<keyword evidence="3" id="KW-1185">Reference proteome</keyword>
<dbReference type="OrthoDB" id="9794577at2"/>
<dbReference type="PANTHER" id="PTHR43384">
    <property type="entry name" value="SEPTUM SITE-DETERMINING PROTEIN MIND HOMOLOG, CHLOROPLASTIC-RELATED"/>
    <property type="match status" value="1"/>
</dbReference>
<dbReference type="HOGENOM" id="CLU_033160_3_1_9"/>
<evidence type="ECO:0000313" key="3">
    <source>
        <dbReference type="Proteomes" id="UP000002377"/>
    </source>
</evidence>
<dbReference type="RefSeq" id="WP_013119291.1">
    <property type="nucleotide sequence ID" value="NC_014152.1"/>
</dbReference>
<sequence length="386" mass="42465">MIGNAKIALLSEDLNITEKVVQHMQAVGLTVDNVIENPTEVYRIGSDVPTIVLLVEPTGSVTLEDLCNALREGNRQVAIILLLKNINFSVMRDAVKIGVVDVLRLPDEITMLEKAVRDGLRSLNKDQRKHTQSKSGLSSSGGKVISFYSVKGGCGKTFLAANVAQAIRLSTDKRVLLIDLCLQFGGVQRMLNLQGQRSIADLDPVIHELDESHINNILFTLEHSGLNVLLGPAKPDIAELLTDHHIELLLSACRRYFDYIILDLPAELNKVSITALNESDQIIYIVTPDSPALFGLKAAMDFFERYGLIEGDKFKILVNKVSKKSDLTTKDIEKITGIPILAGIRSDYKAIKNAVNTGKPLLEKPKERVWNGVAKDVVKLSKQLVG</sequence>
<feature type="domain" description="AAA" evidence="1">
    <location>
        <begin position="143"/>
        <end position="304"/>
    </location>
</feature>
<dbReference type="Proteomes" id="UP000002377">
    <property type="component" value="Chromosome"/>
</dbReference>
<evidence type="ECO:0000313" key="2">
    <source>
        <dbReference type="EMBL" id="ADG81268.1"/>
    </source>
</evidence>
<evidence type="ECO:0000259" key="1">
    <source>
        <dbReference type="Pfam" id="PF13614"/>
    </source>
</evidence>
<dbReference type="InterPro" id="IPR027417">
    <property type="entry name" value="P-loop_NTPase"/>
</dbReference>
<dbReference type="GO" id="GO:0005829">
    <property type="term" value="C:cytosol"/>
    <property type="evidence" value="ECO:0007669"/>
    <property type="project" value="TreeGrafter"/>
</dbReference>
<dbReference type="EMBL" id="CP002028">
    <property type="protein sequence ID" value="ADG81268.1"/>
    <property type="molecule type" value="Genomic_DNA"/>
</dbReference>
<dbReference type="AlphaFoldDB" id="D5XAG9"/>
<dbReference type="GO" id="GO:0051782">
    <property type="term" value="P:negative regulation of cell division"/>
    <property type="evidence" value="ECO:0007669"/>
    <property type="project" value="TreeGrafter"/>
</dbReference>
<protein>
    <recommendedName>
        <fullName evidence="1">AAA domain-containing protein</fullName>
    </recommendedName>
</protein>
<gene>
    <name evidence="2" type="ordered locus">TherJR_0382</name>
</gene>
<dbReference type="Pfam" id="PF13614">
    <property type="entry name" value="AAA_31"/>
    <property type="match status" value="1"/>
</dbReference>
<dbReference type="eggNOG" id="COG4963">
    <property type="taxonomic scope" value="Bacteria"/>
</dbReference>
<accession>D5XAG9</accession>
<reference evidence="2 3" key="1">
    <citation type="submission" date="2010-05" db="EMBL/GenBank/DDBJ databases">
        <title>Complete sequence of Thermincola sp. JR.</title>
        <authorList>
            <consortium name="US DOE Joint Genome Institute"/>
            <person name="Lucas S."/>
            <person name="Copeland A."/>
            <person name="Lapidus A."/>
            <person name="Cheng J.-F."/>
            <person name="Bruce D."/>
            <person name="Goodwin L."/>
            <person name="Pitluck S."/>
            <person name="Chertkov O."/>
            <person name="Detter J.C."/>
            <person name="Han C."/>
            <person name="Tapia R."/>
            <person name="Land M."/>
            <person name="Hauser L."/>
            <person name="Kyrpides N."/>
            <person name="Mikhailova N."/>
            <person name="Hazen T.C."/>
            <person name="Woyke T."/>
        </authorList>
    </citation>
    <scope>NUCLEOTIDE SEQUENCE [LARGE SCALE GENOMIC DNA]</scope>
    <source>
        <strain evidence="2 3">JR</strain>
    </source>
</reference>
<proteinExistence type="predicted"/>